<organism evidence="2 3">
    <name type="scientific">Emericellopsis cladophorae</name>
    <dbReference type="NCBI Taxonomy" id="2686198"/>
    <lineage>
        <taxon>Eukaryota</taxon>
        <taxon>Fungi</taxon>
        <taxon>Dikarya</taxon>
        <taxon>Ascomycota</taxon>
        <taxon>Pezizomycotina</taxon>
        <taxon>Sordariomycetes</taxon>
        <taxon>Hypocreomycetidae</taxon>
        <taxon>Hypocreales</taxon>
        <taxon>Bionectriaceae</taxon>
        <taxon>Emericellopsis</taxon>
    </lineage>
</organism>
<proteinExistence type="predicted"/>
<gene>
    <name evidence="2" type="ORF">J7T54_004403</name>
</gene>
<accession>A0A9P9Y4Q1</accession>
<dbReference type="Pfam" id="PF11374">
    <property type="entry name" value="DUF3176"/>
    <property type="match status" value="1"/>
</dbReference>
<dbReference type="EMBL" id="JAGIXG020000008">
    <property type="protein sequence ID" value="KAI6783376.1"/>
    <property type="molecule type" value="Genomic_DNA"/>
</dbReference>
<protein>
    <submittedName>
        <fullName evidence="2">Uncharacterized protein</fullName>
    </submittedName>
</protein>
<dbReference type="AlphaFoldDB" id="A0A9P9Y4Q1"/>
<dbReference type="InterPro" id="IPR021514">
    <property type="entry name" value="DUF3176"/>
</dbReference>
<dbReference type="Proteomes" id="UP001055219">
    <property type="component" value="Unassembled WGS sequence"/>
</dbReference>
<evidence type="ECO:0000313" key="2">
    <source>
        <dbReference type="EMBL" id="KAI6783376.1"/>
    </source>
</evidence>
<name>A0A9P9Y4Q1_9HYPO</name>
<dbReference type="PANTHER" id="PTHR35394:SF5">
    <property type="entry name" value="DUF3176 DOMAIN-CONTAINING PROTEIN"/>
    <property type="match status" value="1"/>
</dbReference>
<comment type="caution">
    <text evidence="2">The sequence shown here is derived from an EMBL/GenBank/DDBJ whole genome shotgun (WGS) entry which is preliminary data.</text>
</comment>
<reference evidence="2" key="2">
    <citation type="submission" date="2022-07" db="EMBL/GenBank/DDBJ databases">
        <authorList>
            <person name="Goncalves M.F.M."/>
            <person name="Hilario S."/>
            <person name="Van De Peer Y."/>
            <person name="Esteves A.C."/>
            <person name="Alves A."/>
        </authorList>
    </citation>
    <scope>NUCLEOTIDE SEQUENCE</scope>
    <source>
        <strain evidence="2">MUM 19.33</strain>
    </source>
</reference>
<dbReference type="RefSeq" id="XP_051364232.1">
    <property type="nucleotide sequence ID" value="XM_051504317.1"/>
</dbReference>
<dbReference type="GeneID" id="75830891"/>
<feature type="region of interest" description="Disordered" evidence="1">
    <location>
        <begin position="1"/>
        <end position="38"/>
    </location>
</feature>
<feature type="compositionally biased region" description="Basic and acidic residues" evidence="1">
    <location>
        <begin position="24"/>
        <end position="38"/>
    </location>
</feature>
<sequence>MRTFPSTPRVDRRSQSGAAASLLGDHESTDSSPERTTKPQEWWPWWRWKIGASCVSIVARGLLVLFLALVDQASRASWTLAIEPNTLLPIISTVTKTSLMVPVVSCITQLKWRHFTRPQRLSHIDLIDQCSHESWGAFVLPELWETKHYHNQRKPTSKALCYEEGKPTADNRVVSEQELIA</sequence>
<dbReference type="OrthoDB" id="5376804at2759"/>
<keyword evidence="3" id="KW-1185">Reference proteome</keyword>
<reference evidence="2" key="1">
    <citation type="journal article" date="2021" name="J Fungi (Basel)">
        <title>Genomic and Metabolomic Analyses of the Marine Fungus Emericellopsis cladophorae: Insights into Saltwater Adaptability Mechanisms and Its Biosynthetic Potential.</title>
        <authorList>
            <person name="Goncalves M.F.M."/>
            <person name="Hilario S."/>
            <person name="Van de Peer Y."/>
            <person name="Esteves A.C."/>
            <person name="Alves A."/>
        </authorList>
    </citation>
    <scope>NUCLEOTIDE SEQUENCE</scope>
    <source>
        <strain evidence="2">MUM 19.33</strain>
    </source>
</reference>
<evidence type="ECO:0000256" key="1">
    <source>
        <dbReference type="SAM" id="MobiDB-lite"/>
    </source>
</evidence>
<dbReference type="PANTHER" id="PTHR35394">
    <property type="entry name" value="DUF3176 DOMAIN-CONTAINING PROTEIN"/>
    <property type="match status" value="1"/>
</dbReference>
<evidence type="ECO:0000313" key="3">
    <source>
        <dbReference type="Proteomes" id="UP001055219"/>
    </source>
</evidence>